<evidence type="ECO:0000313" key="15">
    <source>
        <dbReference type="Proteomes" id="UP000562492"/>
    </source>
</evidence>
<keyword evidence="4" id="KW-0050">Antiport</keyword>
<feature type="transmembrane region" description="Helical" evidence="12">
    <location>
        <begin position="331"/>
        <end position="350"/>
    </location>
</feature>
<dbReference type="PANTHER" id="PTHR46157:SF4">
    <property type="entry name" value="K(+) EFFLUX ANTIPORTER 3, CHLOROPLASTIC"/>
    <property type="match status" value="1"/>
</dbReference>
<feature type="transmembrane region" description="Helical" evidence="12">
    <location>
        <begin position="89"/>
        <end position="111"/>
    </location>
</feature>
<evidence type="ECO:0000256" key="5">
    <source>
        <dbReference type="ARBA" id="ARBA00022538"/>
    </source>
</evidence>
<dbReference type="InterPro" id="IPR038770">
    <property type="entry name" value="Na+/solute_symporter_sf"/>
</dbReference>
<feature type="transmembrane region" description="Helical" evidence="12">
    <location>
        <begin position="34"/>
        <end position="52"/>
    </location>
</feature>
<feature type="transmembrane region" description="Helical" evidence="12">
    <location>
        <begin position="117"/>
        <end position="138"/>
    </location>
</feature>
<feature type="transmembrane region" description="Helical" evidence="12">
    <location>
        <begin position="6"/>
        <end position="25"/>
    </location>
</feature>
<feature type="transmembrane region" description="Helical" evidence="12">
    <location>
        <begin position="150"/>
        <end position="173"/>
    </location>
</feature>
<dbReference type="NCBIfam" id="NF002924">
    <property type="entry name" value="PRK03562.1"/>
    <property type="match status" value="1"/>
</dbReference>
<keyword evidence="8 12" id="KW-1133">Transmembrane helix</keyword>
<evidence type="ECO:0000256" key="7">
    <source>
        <dbReference type="ARBA" id="ARBA00022958"/>
    </source>
</evidence>
<feature type="region of interest" description="Disordered" evidence="11">
    <location>
        <begin position="591"/>
        <end position="625"/>
    </location>
</feature>
<dbReference type="InterPro" id="IPR006153">
    <property type="entry name" value="Cation/H_exchanger_TM"/>
</dbReference>
<reference evidence="14 15" key="1">
    <citation type="submission" date="2020-08" db="EMBL/GenBank/DDBJ databases">
        <title>Functional genomics of gut bacteria from endangered species of beetles.</title>
        <authorList>
            <person name="Carlos-Shanley C."/>
        </authorList>
    </citation>
    <scope>NUCLEOTIDE SEQUENCE [LARGE SCALE GENOMIC DNA]</scope>
    <source>
        <strain evidence="14 15">S00124</strain>
    </source>
</reference>
<evidence type="ECO:0000256" key="11">
    <source>
        <dbReference type="SAM" id="MobiDB-lite"/>
    </source>
</evidence>
<evidence type="ECO:0000256" key="2">
    <source>
        <dbReference type="ARBA" id="ARBA00005551"/>
    </source>
</evidence>
<sequence length="625" mass="68385">MEAHAPLWLTYTFLYLAAAVIAVPISRALGLGTIIGYLVAGMIIGPSGLKLVSNVQDILHFSEFGVVLMLFLIGLELQPSRLWSMRRPIFGVGSAQMLLCTAGLFAAGWLFGFDWHMALIAALGLALSSTAIALQSIAERNLMSTNSGKTSFAILLFQDVAAIPILALVPLLAVGQQAAQSDGNMLLEIGRTLAIIAAVIVGGRYLLRPVLRWIAQSDSREISTATALLLVVGIAYLMLQIGLSMALGAFLAGVLLADSEFRAELETDIEPFKGLLLGLFFIAVGMSIDFSVILSSPLAMLALVVIFLLIKSIVIYSLATVLRMPLQERPLFTLLLAQGGEFAFVVFSAAQAQGIVSPQHSSLLIGAVAISMVATPLMVAAMDRWLMPRFANLATGEDAPEELHEQQEASVLIAGFGRYGQIVTRVLLSQGIKAVILDHSVEMLQVAQNFGYRVFYGDATRQDLLRIAGAEKAEVMVIAVDDESQTNQIVKLVQQHFPHLKIVTRAKDVAHWFALRDMGVQYVDRELFDSSLQTAEKTLELMGYTPEDAQYVVTVFRAHNIELTNKMYEHRNDRETMLAVGRQGRDQLVEQMMRERQERQAQAQEAEQAPSSPYPHQPDDPQAHI</sequence>
<keyword evidence="7" id="KW-0630">Potassium</keyword>
<evidence type="ECO:0000256" key="12">
    <source>
        <dbReference type="SAM" id="Phobius"/>
    </source>
</evidence>
<dbReference type="InterPro" id="IPR004771">
    <property type="entry name" value="K/H_exchanger"/>
</dbReference>
<feature type="domain" description="RCK N-terminal" evidence="13">
    <location>
        <begin position="408"/>
        <end position="527"/>
    </location>
</feature>
<keyword evidence="15" id="KW-1185">Reference proteome</keyword>
<evidence type="ECO:0000256" key="8">
    <source>
        <dbReference type="ARBA" id="ARBA00022989"/>
    </source>
</evidence>
<evidence type="ECO:0000256" key="3">
    <source>
        <dbReference type="ARBA" id="ARBA00022448"/>
    </source>
</evidence>
<keyword evidence="6 12" id="KW-0812">Transmembrane</keyword>
<dbReference type="Pfam" id="PF00999">
    <property type="entry name" value="Na_H_Exchanger"/>
    <property type="match status" value="1"/>
</dbReference>
<dbReference type="NCBIfam" id="TIGR00932">
    <property type="entry name" value="2a37"/>
    <property type="match status" value="1"/>
</dbReference>
<evidence type="ECO:0000256" key="10">
    <source>
        <dbReference type="ARBA" id="ARBA00023136"/>
    </source>
</evidence>
<keyword evidence="10 12" id="KW-0472">Membrane</keyword>
<dbReference type="PANTHER" id="PTHR46157">
    <property type="entry name" value="K(+) EFFLUX ANTIPORTER 3, CHLOROPLASTIC"/>
    <property type="match status" value="1"/>
</dbReference>
<dbReference type="EMBL" id="JACHKZ010000006">
    <property type="protein sequence ID" value="MBB6577396.1"/>
    <property type="molecule type" value="Genomic_DNA"/>
</dbReference>
<dbReference type="Proteomes" id="UP000562492">
    <property type="component" value="Unassembled WGS sequence"/>
</dbReference>
<feature type="transmembrane region" description="Helical" evidence="12">
    <location>
        <begin position="228"/>
        <end position="255"/>
    </location>
</feature>
<dbReference type="Gene3D" id="3.40.50.720">
    <property type="entry name" value="NAD(P)-binding Rossmann-like Domain"/>
    <property type="match status" value="1"/>
</dbReference>
<keyword evidence="3" id="KW-0813">Transport</keyword>
<evidence type="ECO:0000259" key="13">
    <source>
        <dbReference type="PROSITE" id="PS51201"/>
    </source>
</evidence>
<dbReference type="RefSeq" id="WP_184706505.1">
    <property type="nucleotide sequence ID" value="NZ_JACHKZ010000006.1"/>
</dbReference>
<comment type="subcellular location">
    <subcellularLocation>
        <location evidence="1">Membrane</location>
        <topology evidence="1">Multi-pass membrane protein</topology>
    </subcellularLocation>
</comment>
<accession>A0ABR6RE37</accession>
<feature type="transmembrane region" description="Helical" evidence="12">
    <location>
        <begin position="301"/>
        <end position="319"/>
    </location>
</feature>
<keyword evidence="9" id="KW-0406">Ion transport</keyword>
<dbReference type="Gene3D" id="1.20.1530.20">
    <property type="match status" value="1"/>
</dbReference>
<evidence type="ECO:0000256" key="4">
    <source>
        <dbReference type="ARBA" id="ARBA00022449"/>
    </source>
</evidence>
<gene>
    <name evidence="14" type="ORF">HNP33_001451</name>
</gene>
<keyword evidence="5" id="KW-0633">Potassium transport</keyword>
<evidence type="ECO:0000256" key="1">
    <source>
        <dbReference type="ARBA" id="ARBA00004141"/>
    </source>
</evidence>
<feature type="compositionally biased region" description="Low complexity" evidence="11">
    <location>
        <begin position="600"/>
        <end position="609"/>
    </location>
</feature>
<protein>
    <submittedName>
        <fullName evidence="14">Glutathione-regulated potassium-efflux system ancillary protein KefC</fullName>
    </submittedName>
</protein>
<feature type="transmembrane region" description="Helical" evidence="12">
    <location>
        <begin position="362"/>
        <end position="382"/>
    </location>
</feature>
<evidence type="ECO:0000256" key="6">
    <source>
        <dbReference type="ARBA" id="ARBA00022692"/>
    </source>
</evidence>
<feature type="transmembrane region" description="Helical" evidence="12">
    <location>
        <begin position="58"/>
        <end position="77"/>
    </location>
</feature>
<dbReference type="PROSITE" id="PS51201">
    <property type="entry name" value="RCK_N"/>
    <property type="match status" value="1"/>
</dbReference>
<feature type="transmembrane region" description="Helical" evidence="12">
    <location>
        <begin position="185"/>
        <end position="207"/>
    </location>
</feature>
<name>A0ABR6RE37_9BURK</name>
<dbReference type="Pfam" id="PF02254">
    <property type="entry name" value="TrkA_N"/>
    <property type="match status" value="1"/>
</dbReference>
<comment type="similarity">
    <text evidence="2">Belongs to the monovalent cation:proton antiporter 2 (CPA2) transporter (TC 2.A.37) family.</text>
</comment>
<comment type="caution">
    <text evidence="14">The sequence shown here is derived from an EMBL/GenBank/DDBJ whole genome shotgun (WGS) entry which is preliminary data.</text>
</comment>
<dbReference type="InterPro" id="IPR036291">
    <property type="entry name" value="NAD(P)-bd_dom_sf"/>
</dbReference>
<evidence type="ECO:0000313" key="14">
    <source>
        <dbReference type="EMBL" id="MBB6577396.1"/>
    </source>
</evidence>
<evidence type="ECO:0000256" key="9">
    <source>
        <dbReference type="ARBA" id="ARBA00023065"/>
    </source>
</evidence>
<dbReference type="InterPro" id="IPR003148">
    <property type="entry name" value="RCK_N"/>
</dbReference>
<organism evidence="14 15">
    <name type="scientific">Comamonas odontotermitis</name>
    <dbReference type="NCBI Taxonomy" id="379895"/>
    <lineage>
        <taxon>Bacteria</taxon>
        <taxon>Pseudomonadati</taxon>
        <taxon>Pseudomonadota</taxon>
        <taxon>Betaproteobacteria</taxon>
        <taxon>Burkholderiales</taxon>
        <taxon>Comamonadaceae</taxon>
        <taxon>Comamonas</taxon>
    </lineage>
</organism>
<dbReference type="SUPFAM" id="SSF51735">
    <property type="entry name" value="NAD(P)-binding Rossmann-fold domains"/>
    <property type="match status" value="1"/>
</dbReference>
<feature type="transmembrane region" description="Helical" evidence="12">
    <location>
        <begin position="275"/>
        <end position="294"/>
    </location>
</feature>
<proteinExistence type="inferred from homology"/>